<dbReference type="OrthoDB" id="4161342at2759"/>
<feature type="region of interest" description="Disordered" evidence="4">
    <location>
        <begin position="234"/>
        <end position="293"/>
    </location>
</feature>
<evidence type="ECO:0000256" key="5">
    <source>
        <dbReference type="SAM" id="Phobius"/>
    </source>
</evidence>
<feature type="region of interest" description="Disordered" evidence="4">
    <location>
        <begin position="556"/>
        <end position="580"/>
    </location>
</feature>
<dbReference type="PANTHER" id="PTHR45626">
    <property type="entry name" value="TRANSCRIPTION TERMINATION FACTOR 2-RELATED"/>
    <property type="match status" value="1"/>
</dbReference>
<dbReference type="Pfam" id="PF00271">
    <property type="entry name" value="Helicase_C"/>
    <property type="match status" value="1"/>
</dbReference>
<gene>
    <name evidence="7" type="ORF">VM1G_06317</name>
</gene>
<dbReference type="InterPro" id="IPR027417">
    <property type="entry name" value="P-loop_NTPase"/>
</dbReference>
<reference evidence="7" key="1">
    <citation type="submission" date="2014-12" db="EMBL/GenBank/DDBJ databases">
        <title>Genome Sequence of Valsa Canker Pathogens Uncovers a Specific Adaption of Colonization on Woody Bark.</title>
        <authorList>
            <person name="Yin Z."/>
            <person name="Liu H."/>
            <person name="Gao X."/>
            <person name="Li Z."/>
            <person name="Song N."/>
            <person name="Ke X."/>
            <person name="Dai Q."/>
            <person name="Wu Y."/>
            <person name="Sun Y."/>
            <person name="Xu J.-R."/>
            <person name="Kang Z.K."/>
            <person name="Wang L."/>
            <person name="Huang L."/>
        </authorList>
    </citation>
    <scope>NUCLEOTIDE SEQUENCE [LARGE SCALE GENOMIC DNA]</scope>
    <source>
        <strain evidence="7">03-8</strain>
    </source>
</reference>
<dbReference type="GO" id="GO:0016787">
    <property type="term" value="F:hydrolase activity"/>
    <property type="evidence" value="ECO:0007669"/>
    <property type="project" value="UniProtKB-KW"/>
</dbReference>
<keyword evidence="8" id="KW-1185">Reference proteome</keyword>
<proteinExistence type="predicted"/>
<dbReference type="InterPro" id="IPR049730">
    <property type="entry name" value="SNF2/RAD54-like_C"/>
</dbReference>
<dbReference type="PROSITE" id="PS51194">
    <property type="entry name" value="HELICASE_CTER"/>
    <property type="match status" value="1"/>
</dbReference>
<accession>A0A194W3P4</accession>
<evidence type="ECO:0000256" key="2">
    <source>
        <dbReference type="ARBA" id="ARBA00022801"/>
    </source>
</evidence>
<keyword evidence="2" id="KW-0378">Hydrolase</keyword>
<dbReference type="GO" id="GO:0005524">
    <property type="term" value="F:ATP binding"/>
    <property type="evidence" value="ECO:0007669"/>
    <property type="project" value="UniProtKB-KW"/>
</dbReference>
<dbReference type="InterPro" id="IPR001650">
    <property type="entry name" value="Helicase_C-like"/>
</dbReference>
<sequence length="1232" mass="136460">MAQNPAENAGSYLKLPVNFDVVKAFVAPPVELDTAADIRFNKYVLSSNLRFVKPYGQPLGPDAVKDEDWVVELFGDMDQFLIDDKNGVKKPCNFVQFYRRILYDLHISDVLTPDINIWIQYDLASPPRMIAMTEKDWVIALQEYQASFLQDRHGRFIAWIYVQVLDAGTPQTGPSEFTIAQVTEGLSGDPFEVEEVSSGDSASSTAMYDESYEAFLPASAGKIVDVTSDFDQYLSGSDPAEGDTAQNQSFSSEESKKPSSSSIRPPPPTPENVTTENDQERDQEHNQERNQVFSRSKSYWFSRASSTFNLAPSLKGGSPEVPSRTRSVRTPALPPKGSSPKVLQTRPVRAPVPPPKRVSPKVPSPKRASPPKIASKPTQPAAKKSSLVKKIRRVSIVAGNLKRKVTEGLKSPLNLPKPAAPAEPRETSTILTVLASQAREGGVQNPDNLLPYTRLSDQEAFFKYCSGYLPAVDPTSHENVRSVRLRNCKLAVTPHQFCTAIRMLFAENNTGFAGGFLASAPGTGKTYIVLFLYALKTLLFSNKREVEIEWAETDKRAAKGSKNGKNNHLPRDAPRGQRLQCPTQNKFGTMCYCVPDGLSRWTLEYLKPGVTTIHVPTGAMPSWLSAIKAAKFDPSVYNVAIFLPTVAMPDGLKNNLGVVDTLKRGIKVGATLPAQHPGGRIQHQTELDWEIQTPPLTAKHHMALESYCFVTPHYSTSLENDFQYALNDLTPRPAKVTDFVDGKLYCLLVAMTFVDESDQVMGPDSKPVELARIHRHIRARETGSDIWHITATPFGAKFEDVMSAVILLAPQLTADVAALRKNYALAMSSDDAHNHGVFENQFRRVFNDQLVIRDSESATFLGHPITDIQMVKPKFISSSTPESQKDSLQGFIDEDLRRRLVIKQNVGDAYVDYPGSLKTSTRVINALYFFSLFPSAAEVFLQEEFHEPLYHDFRLSEIIRNLPDTTGESIAKCNILTNAVEKFAKGAKSPKVQNILDEIQRMVRDSSERPDPNNEVSKHYVGSAIKADLTLKKMVIITPTIATAVFLYLYLIRYHHGYNPLLYHRDLKASAKADVVKKFESLKKEKNPFRIFIAPASVAGAGLNLQVANRLILTSPLLSTSDEKQALARVNRIGQTLPVDLKILISEDSPIDRIIIADRARRSIITDPFALDQELTVVPHDTDHTIGEVGESEAAILASTGIFDGLPNQDELVVKVVGGKDHSLYDPSATTE</sequence>
<evidence type="ECO:0000313" key="7">
    <source>
        <dbReference type="EMBL" id="KUI70665.1"/>
    </source>
</evidence>
<dbReference type="Gene3D" id="3.40.50.300">
    <property type="entry name" value="P-loop containing nucleotide triphosphate hydrolases"/>
    <property type="match status" value="1"/>
</dbReference>
<dbReference type="GO" id="GO:0005634">
    <property type="term" value="C:nucleus"/>
    <property type="evidence" value="ECO:0007669"/>
    <property type="project" value="TreeGrafter"/>
</dbReference>
<dbReference type="InterPro" id="IPR050628">
    <property type="entry name" value="SNF2_RAD54_helicase_TF"/>
</dbReference>
<keyword evidence="1" id="KW-0547">Nucleotide-binding</keyword>
<dbReference type="CDD" id="cd18793">
    <property type="entry name" value="SF2_C_SNF"/>
    <property type="match status" value="1"/>
</dbReference>
<organism evidence="7 8">
    <name type="scientific">Cytospora mali</name>
    <name type="common">Apple Valsa canker fungus</name>
    <name type="synonym">Valsa mali</name>
    <dbReference type="NCBI Taxonomy" id="578113"/>
    <lineage>
        <taxon>Eukaryota</taxon>
        <taxon>Fungi</taxon>
        <taxon>Dikarya</taxon>
        <taxon>Ascomycota</taxon>
        <taxon>Pezizomycotina</taxon>
        <taxon>Sordariomycetes</taxon>
        <taxon>Sordariomycetidae</taxon>
        <taxon>Diaporthales</taxon>
        <taxon>Cytosporaceae</taxon>
        <taxon>Cytospora</taxon>
    </lineage>
</organism>
<evidence type="ECO:0000313" key="8">
    <source>
        <dbReference type="Proteomes" id="UP000078559"/>
    </source>
</evidence>
<feature type="transmembrane region" description="Helical" evidence="5">
    <location>
        <begin position="1034"/>
        <end position="1052"/>
    </location>
</feature>
<feature type="compositionally biased region" description="Basic and acidic residues" evidence="4">
    <location>
        <begin position="278"/>
        <end position="288"/>
    </location>
</feature>
<feature type="region of interest" description="Disordered" evidence="4">
    <location>
        <begin position="310"/>
        <end position="387"/>
    </location>
</feature>
<keyword evidence="5" id="KW-1133">Transmembrane helix</keyword>
<evidence type="ECO:0000256" key="4">
    <source>
        <dbReference type="SAM" id="MobiDB-lite"/>
    </source>
</evidence>
<dbReference type="Proteomes" id="UP000078559">
    <property type="component" value="Chromosome 6"/>
</dbReference>
<evidence type="ECO:0000259" key="6">
    <source>
        <dbReference type="PROSITE" id="PS51194"/>
    </source>
</evidence>
<dbReference type="PANTHER" id="PTHR45626:SF22">
    <property type="entry name" value="DNA REPAIR PROTEIN RAD5"/>
    <property type="match status" value="1"/>
</dbReference>
<dbReference type="GO" id="GO:0006281">
    <property type="term" value="P:DNA repair"/>
    <property type="evidence" value="ECO:0007669"/>
    <property type="project" value="TreeGrafter"/>
</dbReference>
<feature type="domain" description="Helicase C-terminal" evidence="6">
    <location>
        <begin position="1024"/>
        <end position="1175"/>
    </location>
</feature>
<evidence type="ECO:0000256" key="3">
    <source>
        <dbReference type="ARBA" id="ARBA00022840"/>
    </source>
</evidence>
<dbReference type="SUPFAM" id="SSF52540">
    <property type="entry name" value="P-loop containing nucleoside triphosphate hydrolases"/>
    <property type="match status" value="1"/>
</dbReference>
<keyword evidence="5" id="KW-0812">Transmembrane</keyword>
<dbReference type="SMART" id="SM00490">
    <property type="entry name" value="HELICc"/>
    <property type="match status" value="1"/>
</dbReference>
<keyword evidence="5" id="KW-0472">Membrane</keyword>
<dbReference type="EMBL" id="CM003103">
    <property type="protein sequence ID" value="KUI70665.1"/>
    <property type="molecule type" value="Genomic_DNA"/>
</dbReference>
<dbReference type="AlphaFoldDB" id="A0A194W3P4"/>
<protein>
    <recommendedName>
        <fullName evidence="6">Helicase C-terminal domain-containing protein</fullName>
    </recommendedName>
</protein>
<name>A0A194W3P4_CYTMA</name>
<evidence type="ECO:0000256" key="1">
    <source>
        <dbReference type="ARBA" id="ARBA00022741"/>
    </source>
</evidence>
<dbReference type="GO" id="GO:0008094">
    <property type="term" value="F:ATP-dependent activity, acting on DNA"/>
    <property type="evidence" value="ECO:0007669"/>
    <property type="project" value="TreeGrafter"/>
</dbReference>
<keyword evidence="3" id="KW-0067">ATP-binding</keyword>